<dbReference type="SMART" id="SM00355">
    <property type="entry name" value="ZnF_C2H2"/>
    <property type="match status" value="10"/>
</dbReference>
<keyword evidence="5 10" id="KW-0862">Zinc</keyword>
<evidence type="ECO:0000259" key="12">
    <source>
        <dbReference type="PROSITE" id="PS50157"/>
    </source>
</evidence>
<gene>
    <name evidence="14" type="ORF">SFRICE_023114</name>
</gene>
<dbReference type="InterPro" id="IPR013087">
    <property type="entry name" value="Znf_C2H2_type"/>
</dbReference>
<keyword evidence="4 9" id="KW-0863">Zinc-finger</keyword>
<dbReference type="SMART" id="SM00868">
    <property type="entry name" value="zf-AD"/>
    <property type="match status" value="2"/>
</dbReference>
<evidence type="ECO:0000259" key="13">
    <source>
        <dbReference type="PROSITE" id="PS51915"/>
    </source>
</evidence>
<feature type="binding site" evidence="10">
    <location>
        <position position="47"/>
    </location>
    <ligand>
        <name>Zn(2+)</name>
        <dbReference type="ChEBI" id="CHEBI:29105"/>
    </ligand>
</feature>
<organism evidence="14">
    <name type="scientific">Spodoptera frugiperda</name>
    <name type="common">Fall armyworm</name>
    <dbReference type="NCBI Taxonomy" id="7108"/>
    <lineage>
        <taxon>Eukaryota</taxon>
        <taxon>Metazoa</taxon>
        <taxon>Ecdysozoa</taxon>
        <taxon>Arthropoda</taxon>
        <taxon>Hexapoda</taxon>
        <taxon>Insecta</taxon>
        <taxon>Pterygota</taxon>
        <taxon>Neoptera</taxon>
        <taxon>Endopterygota</taxon>
        <taxon>Lepidoptera</taxon>
        <taxon>Glossata</taxon>
        <taxon>Ditrysia</taxon>
        <taxon>Noctuoidea</taxon>
        <taxon>Noctuidae</taxon>
        <taxon>Amphipyrinae</taxon>
        <taxon>Spodoptera</taxon>
    </lineage>
</organism>
<feature type="domain" description="C2H2-type" evidence="12">
    <location>
        <begin position="247"/>
        <end position="274"/>
    </location>
</feature>
<feature type="region of interest" description="Disordered" evidence="11">
    <location>
        <begin position="166"/>
        <end position="191"/>
    </location>
</feature>
<evidence type="ECO:0000256" key="11">
    <source>
        <dbReference type="SAM" id="MobiDB-lite"/>
    </source>
</evidence>
<dbReference type="PANTHER" id="PTHR47772">
    <property type="entry name" value="ZINC FINGER PROTEIN 200"/>
    <property type="match status" value="1"/>
</dbReference>
<dbReference type="SUPFAM" id="SSF57667">
    <property type="entry name" value="beta-beta-alpha zinc fingers"/>
    <property type="match status" value="4"/>
</dbReference>
<feature type="compositionally biased region" description="Basic residues" evidence="11">
    <location>
        <begin position="172"/>
        <end position="181"/>
    </location>
</feature>
<dbReference type="Gene3D" id="3.30.160.60">
    <property type="entry name" value="Classic Zinc Finger"/>
    <property type="match status" value="7"/>
</dbReference>
<dbReference type="InterPro" id="IPR012934">
    <property type="entry name" value="Znf_AD"/>
</dbReference>
<reference evidence="14" key="1">
    <citation type="submission" date="2016-07" db="EMBL/GenBank/DDBJ databases">
        <authorList>
            <person name="Bretaudeau A."/>
        </authorList>
    </citation>
    <scope>NUCLEOTIDE SEQUENCE</scope>
    <source>
        <strain evidence="14">Rice</strain>
        <tissue evidence="14">Whole body</tissue>
    </source>
</reference>
<name>A0A2H1WUC3_SPOFR</name>
<dbReference type="Pfam" id="PF00096">
    <property type="entry name" value="zf-C2H2"/>
    <property type="match status" value="3"/>
</dbReference>
<feature type="domain" description="C2H2-type" evidence="12">
    <location>
        <begin position="331"/>
        <end position="358"/>
    </location>
</feature>
<sequence>MNNLCRICLKVSDKNIQNVQENEILFKIRTFLTIEISTDSSLPKQICKECSTKTTELYEFCLIIQESEAKLKSSLKNGCLQEFYSNLKSNLDSKDEKTDIVFCENNYVKTEDIAYCEIAEINKNVIEDIDKCENLKQEDSIDDIQDCHYSSNDELTLATLKKEEDSQETNKKVKTKKKLKQKTNDELSNNSNSSTDNIIKQFTCLSCLNIFESQNSLIQHYHSEHLKKVKNPAVNYSECNLDGNISYSCKTCERTCNIKKDIIKHVAIHFNERPLICKLCGRTYKTVPEIIRHSRVHNGVRLQCSYKCGYSTVYQGALKEHENRHLNVYKYTCDKCGVGFHVKTWYEQHQNIHTGLKPYVCDICGHAFHMARYLSAHKSLKHPQSSSVKRYICVHCEHKCDSANSLALHLEEHGINKEKEFLCDFCGKILASADQLKYHHRMHSGVKPYSCSICNKTFAKKFNVKIHMSSHSGEKSHACTRCGKRYIQRSTLLRHLKRYYNKKYCFGKNILNW</sequence>
<dbReference type="FunFam" id="3.30.160.60:FF:000446">
    <property type="entry name" value="Zinc finger protein"/>
    <property type="match status" value="1"/>
</dbReference>
<dbReference type="GO" id="GO:0005634">
    <property type="term" value="C:nucleus"/>
    <property type="evidence" value="ECO:0007669"/>
    <property type="project" value="UniProtKB-SubCell"/>
</dbReference>
<evidence type="ECO:0000256" key="3">
    <source>
        <dbReference type="ARBA" id="ARBA00022737"/>
    </source>
</evidence>
<feature type="domain" description="C2H2-type" evidence="12">
    <location>
        <begin position="421"/>
        <end position="448"/>
    </location>
</feature>
<keyword evidence="2 10" id="KW-0479">Metal-binding</keyword>
<feature type="domain" description="C2H2-type" evidence="12">
    <location>
        <begin position="449"/>
        <end position="476"/>
    </location>
</feature>
<proteinExistence type="predicted"/>
<feature type="binding site" evidence="10">
    <location>
        <position position="8"/>
    </location>
    <ligand>
        <name>Zn(2+)</name>
        <dbReference type="ChEBI" id="CHEBI:29105"/>
    </ligand>
</feature>
<evidence type="ECO:0000256" key="2">
    <source>
        <dbReference type="ARBA" id="ARBA00022723"/>
    </source>
</evidence>
<evidence type="ECO:0000256" key="4">
    <source>
        <dbReference type="ARBA" id="ARBA00022771"/>
    </source>
</evidence>
<evidence type="ECO:0000256" key="1">
    <source>
        <dbReference type="ARBA" id="ARBA00004123"/>
    </source>
</evidence>
<comment type="subcellular location">
    <subcellularLocation>
        <location evidence="1">Nucleus</location>
    </subcellularLocation>
</comment>
<accession>A0A2H1WUC3</accession>
<keyword evidence="6" id="KW-0805">Transcription regulation</keyword>
<protein>
    <submittedName>
        <fullName evidence="14">SFRICE_023114</fullName>
    </submittedName>
</protein>
<dbReference type="GO" id="GO:0008270">
    <property type="term" value="F:zinc ion binding"/>
    <property type="evidence" value="ECO:0007669"/>
    <property type="project" value="UniProtKB-UniRule"/>
</dbReference>
<dbReference type="Pfam" id="PF07776">
    <property type="entry name" value="zf-AD"/>
    <property type="match status" value="1"/>
</dbReference>
<evidence type="ECO:0000313" key="14">
    <source>
        <dbReference type="EMBL" id="SOQ56669.1"/>
    </source>
</evidence>
<dbReference type="FunFam" id="3.30.160.60:FF:000145">
    <property type="entry name" value="Zinc finger protein 574"/>
    <property type="match status" value="1"/>
</dbReference>
<feature type="binding site" evidence="10">
    <location>
        <position position="50"/>
    </location>
    <ligand>
        <name>Zn(2+)</name>
        <dbReference type="ChEBI" id="CHEBI:29105"/>
    </ligand>
</feature>
<feature type="binding site" evidence="10">
    <location>
        <position position="5"/>
    </location>
    <ligand>
        <name>Zn(2+)</name>
        <dbReference type="ChEBI" id="CHEBI:29105"/>
    </ligand>
</feature>
<keyword evidence="3" id="KW-0677">Repeat</keyword>
<dbReference type="PROSITE" id="PS50157">
    <property type="entry name" value="ZINC_FINGER_C2H2_2"/>
    <property type="match status" value="7"/>
</dbReference>
<feature type="domain" description="C2H2-type" evidence="12">
    <location>
        <begin position="359"/>
        <end position="387"/>
    </location>
</feature>
<evidence type="ECO:0000256" key="6">
    <source>
        <dbReference type="ARBA" id="ARBA00023015"/>
    </source>
</evidence>
<feature type="domain" description="C2H2-type" evidence="12">
    <location>
        <begin position="275"/>
        <end position="302"/>
    </location>
</feature>
<evidence type="ECO:0000256" key="10">
    <source>
        <dbReference type="PROSITE-ProRule" id="PRU01263"/>
    </source>
</evidence>
<feature type="domain" description="ZAD" evidence="13">
    <location>
        <begin position="3"/>
        <end position="74"/>
    </location>
</feature>
<dbReference type="SUPFAM" id="SSF57716">
    <property type="entry name" value="Glucocorticoid receptor-like (DNA-binding domain)"/>
    <property type="match status" value="1"/>
</dbReference>
<dbReference type="AlphaFoldDB" id="A0A2H1WUC3"/>
<feature type="domain" description="C2H2-type" evidence="12">
    <location>
        <begin position="477"/>
        <end position="504"/>
    </location>
</feature>
<evidence type="ECO:0000256" key="8">
    <source>
        <dbReference type="ARBA" id="ARBA00023242"/>
    </source>
</evidence>
<dbReference type="PROSITE" id="PS51915">
    <property type="entry name" value="ZAD"/>
    <property type="match status" value="1"/>
</dbReference>
<dbReference type="EMBL" id="ODYU01011124">
    <property type="protein sequence ID" value="SOQ56669.1"/>
    <property type="molecule type" value="Genomic_DNA"/>
</dbReference>
<dbReference type="InterPro" id="IPR036236">
    <property type="entry name" value="Znf_C2H2_sf"/>
</dbReference>
<evidence type="ECO:0000256" key="9">
    <source>
        <dbReference type="PROSITE-ProRule" id="PRU00042"/>
    </source>
</evidence>
<evidence type="ECO:0000256" key="7">
    <source>
        <dbReference type="ARBA" id="ARBA00023163"/>
    </source>
</evidence>
<dbReference type="Gene3D" id="3.40.1800.20">
    <property type="match status" value="1"/>
</dbReference>
<keyword evidence="7" id="KW-0804">Transcription</keyword>
<dbReference type="InterPro" id="IPR050636">
    <property type="entry name" value="C2H2-ZF_domain-containing"/>
</dbReference>
<keyword evidence="8" id="KW-0539">Nucleus</keyword>
<dbReference type="PROSITE" id="PS00028">
    <property type="entry name" value="ZINC_FINGER_C2H2_1"/>
    <property type="match status" value="7"/>
</dbReference>
<evidence type="ECO:0000256" key="5">
    <source>
        <dbReference type="ARBA" id="ARBA00022833"/>
    </source>
</evidence>
<dbReference type="PANTHER" id="PTHR47772:SF13">
    <property type="entry name" value="GASTRULA ZINC FINGER PROTEIN XLCGF49.1-LIKE-RELATED"/>
    <property type="match status" value="1"/>
</dbReference>